<evidence type="ECO:0000256" key="1">
    <source>
        <dbReference type="SAM" id="MobiDB-lite"/>
    </source>
</evidence>
<dbReference type="Proteomes" id="UP001153761">
    <property type="component" value="Chromosome"/>
</dbReference>
<dbReference type="EMBL" id="LR882963">
    <property type="protein sequence ID" value="CAD5945372.1"/>
    <property type="molecule type" value="Genomic_DNA"/>
</dbReference>
<organism evidence="2 3">
    <name type="scientific">Planktothrix agardhii</name>
    <name type="common">Oscillatoria agardhii</name>
    <dbReference type="NCBI Taxonomy" id="1160"/>
    <lineage>
        <taxon>Bacteria</taxon>
        <taxon>Bacillati</taxon>
        <taxon>Cyanobacteriota</taxon>
        <taxon>Cyanophyceae</taxon>
        <taxon>Oscillatoriophycideae</taxon>
        <taxon>Oscillatoriales</taxon>
        <taxon>Microcoleaceae</taxon>
        <taxon>Planktothrix</taxon>
    </lineage>
</organism>
<sequence>MATTPLTPKVQEEITKLSQKSQKSETFSKDQ</sequence>
<accession>A0AAD1Q4M5</accession>
<dbReference type="AlphaFoldDB" id="A0AAD1Q4M5"/>
<feature type="compositionally biased region" description="Basic and acidic residues" evidence="1">
    <location>
        <begin position="22"/>
        <end position="31"/>
    </location>
</feature>
<feature type="region of interest" description="Disordered" evidence="1">
    <location>
        <begin position="1"/>
        <end position="31"/>
    </location>
</feature>
<reference evidence="2" key="1">
    <citation type="submission" date="2020-09" db="EMBL/GenBank/DDBJ databases">
        <authorList>
            <person name="Blom J."/>
        </authorList>
    </citation>
    <scope>NUCLEOTIDE SEQUENCE</scope>
    <source>
        <strain evidence="2">No.66</strain>
    </source>
</reference>
<gene>
    <name evidence="2" type="ORF">PANO66_02256</name>
</gene>
<name>A0AAD1Q4M5_PLAAG</name>
<protein>
    <submittedName>
        <fullName evidence="2">Uncharacterized protein</fullName>
    </submittedName>
</protein>
<proteinExistence type="predicted"/>
<evidence type="ECO:0000313" key="2">
    <source>
        <dbReference type="EMBL" id="CAD5945372.1"/>
    </source>
</evidence>
<evidence type="ECO:0000313" key="3">
    <source>
        <dbReference type="Proteomes" id="UP001153761"/>
    </source>
</evidence>